<sequence>MEESTRKRGDQTPKGGVSTLSHSQNPALRDDSKKAFSYHLDPSLIFASEPLTVFSMSQSNIFNFSNILLSQSESEGTSTTDSCREHLDAFHGFEGGINELLLPSVFQEYYMPEQDIQVFNSIPQTHGGNDNLQEGLLSLDNAALDVVYHSAAPGVPSAVPYTSQDLAQIWDSDFSSLNEYLVNPTEGVLNTASYRTPAAMTMSSSTNEAPHAVYSDFAHRAYGESSGLHFSSMSRNEFQRPVNTFEPEHKTQLSRNPVLMTPFPRCLSVGPSRQPRGMSHHTYTPYSLIETQHNPASHHIECAPNLQSNPTWRIPPSGEMINQISMSEQGQFQGVEGSGIIPVEQTSKGASGSRNARRSEPQQEQGNRRVAPKRGPRVVHRAFVRKVRIDRVTGKPVYQGMRPDTKQQTENTSDSCNS</sequence>
<feature type="region of interest" description="Disordered" evidence="1">
    <location>
        <begin position="1"/>
        <end position="27"/>
    </location>
</feature>
<evidence type="ECO:0000256" key="1">
    <source>
        <dbReference type="SAM" id="MobiDB-lite"/>
    </source>
</evidence>
<comment type="caution">
    <text evidence="2">The sequence shown here is derived from an EMBL/GenBank/DDBJ whole genome shotgun (WGS) entry which is preliminary data.</text>
</comment>
<dbReference type="EMBL" id="JAFIQS010000004">
    <property type="protein sequence ID" value="KAG5169789.1"/>
    <property type="molecule type" value="Genomic_DNA"/>
</dbReference>
<dbReference type="AlphaFoldDB" id="A0A8H8CM74"/>
<feature type="region of interest" description="Disordered" evidence="1">
    <location>
        <begin position="343"/>
        <end position="418"/>
    </location>
</feature>
<feature type="compositionally biased region" description="Basic and acidic residues" evidence="1">
    <location>
        <begin position="1"/>
        <end position="11"/>
    </location>
</feature>
<feature type="compositionally biased region" description="Polar residues" evidence="1">
    <location>
        <begin position="344"/>
        <end position="354"/>
    </location>
</feature>
<feature type="compositionally biased region" description="Polar residues" evidence="1">
    <location>
        <begin position="406"/>
        <end position="418"/>
    </location>
</feature>
<organism evidence="2">
    <name type="scientific">Psilocybe cubensis</name>
    <name type="common">Psychedelic mushroom</name>
    <name type="synonym">Stropharia cubensis</name>
    <dbReference type="NCBI Taxonomy" id="181762"/>
    <lineage>
        <taxon>Eukaryota</taxon>
        <taxon>Fungi</taxon>
        <taxon>Dikarya</taxon>
        <taxon>Basidiomycota</taxon>
        <taxon>Agaricomycotina</taxon>
        <taxon>Agaricomycetes</taxon>
        <taxon>Agaricomycetidae</taxon>
        <taxon>Agaricales</taxon>
        <taxon>Agaricineae</taxon>
        <taxon>Strophariaceae</taxon>
        <taxon>Psilocybe</taxon>
    </lineage>
</organism>
<gene>
    <name evidence="2" type="ORF">JR316_004169</name>
</gene>
<proteinExistence type="predicted"/>
<protein>
    <submittedName>
        <fullName evidence="2">Uncharacterized protein</fullName>
    </submittedName>
</protein>
<reference evidence="2" key="1">
    <citation type="submission" date="2021-02" db="EMBL/GenBank/DDBJ databases">
        <title>Psilocybe cubensis genome.</title>
        <authorList>
            <person name="Mckernan K.J."/>
            <person name="Crawford S."/>
            <person name="Trippe A."/>
            <person name="Kane L.T."/>
            <person name="Mclaughlin S."/>
        </authorList>
    </citation>
    <scope>NUCLEOTIDE SEQUENCE [LARGE SCALE GENOMIC DNA]</scope>
    <source>
        <strain evidence="2">MGC-MH-2018</strain>
    </source>
</reference>
<feature type="compositionally biased region" description="Basic residues" evidence="1">
    <location>
        <begin position="370"/>
        <end position="386"/>
    </location>
</feature>
<accession>A0A8H8CM74</accession>
<name>A0A8H8CM74_PSICU</name>
<evidence type="ECO:0000313" key="2">
    <source>
        <dbReference type="EMBL" id="KAG5169789.1"/>
    </source>
</evidence>